<feature type="compositionally biased region" description="Polar residues" evidence="1">
    <location>
        <begin position="448"/>
        <end position="472"/>
    </location>
</feature>
<accession>A0A9W8AP93</accession>
<feature type="compositionally biased region" description="Polar residues" evidence="1">
    <location>
        <begin position="613"/>
        <end position="625"/>
    </location>
</feature>
<dbReference type="AlphaFoldDB" id="A0A9W8AP93"/>
<feature type="domain" description="SANTA" evidence="2">
    <location>
        <begin position="269"/>
        <end position="358"/>
    </location>
</feature>
<evidence type="ECO:0000256" key="1">
    <source>
        <dbReference type="SAM" id="MobiDB-lite"/>
    </source>
</evidence>
<proteinExistence type="predicted"/>
<organism evidence="3 4">
    <name type="scientific">Dispira parvispora</name>
    <dbReference type="NCBI Taxonomy" id="1520584"/>
    <lineage>
        <taxon>Eukaryota</taxon>
        <taxon>Fungi</taxon>
        <taxon>Fungi incertae sedis</taxon>
        <taxon>Zoopagomycota</taxon>
        <taxon>Kickxellomycotina</taxon>
        <taxon>Dimargaritomycetes</taxon>
        <taxon>Dimargaritales</taxon>
        <taxon>Dimargaritaceae</taxon>
        <taxon>Dispira</taxon>
    </lineage>
</organism>
<name>A0A9W8AP93_9FUNG</name>
<feature type="region of interest" description="Disordered" evidence="1">
    <location>
        <begin position="26"/>
        <end position="67"/>
    </location>
</feature>
<feature type="region of interest" description="Disordered" evidence="1">
    <location>
        <begin position="364"/>
        <end position="418"/>
    </location>
</feature>
<feature type="compositionally biased region" description="Polar residues" evidence="1">
    <location>
        <begin position="39"/>
        <end position="51"/>
    </location>
</feature>
<dbReference type="InterPro" id="IPR015216">
    <property type="entry name" value="SANTA"/>
</dbReference>
<feature type="compositionally biased region" description="Polar residues" evidence="1">
    <location>
        <begin position="180"/>
        <end position="192"/>
    </location>
</feature>
<evidence type="ECO:0000313" key="4">
    <source>
        <dbReference type="Proteomes" id="UP001150925"/>
    </source>
</evidence>
<feature type="compositionally biased region" description="Polar residues" evidence="1">
    <location>
        <begin position="485"/>
        <end position="497"/>
    </location>
</feature>
<dbReference type="PANTHER" id="PTHR16124">
    <property type="entry name" value="MIS18-BINDING PROTEIN 1"/>
    <property type="match status" value="1"/>
</dbReference>
<comment type="caution">
    <text evidence="3">The sequence shown here is derived from an EMBL/GenBank/DDBJ whole genome shotgun (WGS) entry which is preliminary data.</text>
</comment>
<dbReference type="PANTHER" id="PTHR16124:SF3">
    <property type="entry name" value="MIS18-BINDING PROTEIN 1"/>
    <property type="match status" value="1"/>
</dbReference>
<evidence type="ECO:0000259" key="2">
    <source>
        <dbReference type="Pfam" id="PF09133"/>
    </source>
</evidence>
<evidence type="ECO:0000313" key="3">
    <source>
        <dbReference type="EMBL" id="KAJ1963829.1"/>
    </source>
</evidence>
<reference evidence="3" key="1">
    <citation type="submission" date="2022-07" db="EMBL/GenBank/DDBJ databases">
        <title>Phylogenomic reconstructions and comparative analyses of Kickxellomycotina fungi.</title>
        <authorList>
            <person name="Reynolds N.K."/>
            <person name="Stajich J.E."/>
            <person name="Barry K."/>
            <person name="Grigoriev I.V."/>
            <person name="Crous P."/>
            <person name="Smith M.E."/>
        </authorList>
    </citation>
    <scope>NUCLEOTIDE SEQUENCE</scope>
    <source>
        <strain evidence="3">RSA 1196</strain>
    </source>
</reference>
<keyword evidence="4" id="KW-1185">Reference proteome</keyword>
<feature type="compositionally biased region" description="Basic residues" evidence="1">
    <location>
        <begin position="498"/>
        <end position="513"/>
    </location>
</feature>
<dbReference type="EMBL" id="JANBPY010000771">
    <property type="protein sequence ID" value="KAJ1963829.1"/>
    <property type="molecule type" value="Genomic_DNA"/>
</dbReference>
<sequence length="776" mass="84403">MSQQKNTTVSTSALFRIRDPSVLKSPVPLSSVSKHANRHVTNSVQSQSRQSVAPKDEIPSPLPAPSVVQTTVAPQPQFPFLRSPVPYPTFASPNLQQQRPSAFPKSSFTASMLPVNRVLSPPTNTEPTTCQTLGVDNVTSLAYRGNGTTVPSKNIIPAKVSVGKAPKGARHSKLQKERNWYSNSTQPQRTQNQALPSSLYSLFNSFAQSSRASVAPINHQIQRKNTSLSQSSTAPVMESNSCLNNEEKSQKPLKVSEKALSCTECDTLLVKWWFQPHVYERGQPAVIVKGLRLRTGLPLEEWKSSYIVCRLSDCHVKTVTDKIYHLDGPINETEMQRVGYSSHVIRGFQDGIPSHWASLLNVQSPTVEKRDHSPHSTDSHPTSLIPDMPSNNTQSTASLASTTDLRGTPVPNFTGSDDSYPLIGDTPYMADLAMDIVTTGLSTTGIPQTAPNGLSATNPFSSTISHTSTSPALDQGKCDTAALKSDTQLSDTSIKQSNTRRGRNMAKCSRGRGRTPQSAPRHVGNRSPAPSVTPKRSLKRKNVTPKTAPVASLKSPIPLKSTSNVKVKYVWGSGQAFLEVDGQRMGCDMLDKLTNQEGAMTRSQRRRLFSSLGPVTSPATPTPSYQVVVPESPHKRPVATPKRMATKTRKTDNPPIRRSTRKKSPSKTTEKRTVITPSPPVLPEPIEVDCISSVPEIAADETPSLLVTSDTGSLCKSIQLPSPTSLNSPPSTAARVSTRFIKRRTNYNYTSSFSPIGTAIRESQDIISGTYDLSDE</sequence>
<feature type="compositionally biased region" description="Basic and acidic residues" evidence="1">
    <location>
        <begin position="367"/>
        <end position="378"/>
    </location>
</feature>
<dbReference type="GO" id="GO:0000775">
    <property type="term" value="C:chromosome, centromeric region"/>
    <property type="evidence" value="ECO:0007669"/>
    <property type="project" value="TreeGrafter"/>
</dbReference>
<gene>
    <name evidence="3" type="ORF">IWQ62_003099</name>
</gene>
<dbReference type="Pfam" id="PF09133">
    <property type="entry name" value="SANTA"/>
    <property type="match status" value="1"/>
</dbReference>
<dbReference type="OrthoDB" id="118550at2759"/>
<feature type="region of interest" description="Disordered" evidence="1">
    <location>
        <begin position="611"/>
        <end position="681"/>
    </location>
</feature>
<dbReference type="InterPro" id="IPR039110">
    <property type="entry name" value="KNL2-like"/>
</dbReference>
<protein>
    <recommendedName>
        <fullName evidence="2">SANTA domain-containing protein</fullName>
    </recommendedName>
</protein>
<feature type="compositionally biased region" description="Polar residues" evidence="1">
    <location>
        <begin position="389"/>
        <end position="417"/>
    </location>
</feature>
<dbReference type="Proteomes" id="UP001150925">
    <property type="component" value="Unassembled WGS sequence"/>
</dbReference>
<feature type="region of interest" description="Disordered" evidence="1">
    <location>
        <begin position="448"/>
        <end position="556"/>
    </location>
</feature>
<feature type="region of interest" description="Disordered" evidence="1">
    <location>
        <begin position="162"/>
        <end position="192"/>
    </location>
</feature>